<evidence type="ECO:0000256" key="1">
    <source>
        <dbReference type="ARBA" id="ARBA00009986"/>
    </source>
</evidence>
<dbReference type="Pfam" id="PF00171">
    <property type="entry name" value="Aldedh"/>
    <property type="match status" value="1"/>
</dbReference>
<dbReference type="InterPro" id="IPR016161">
    <property type="entry name" value="Ald_DH/histidinol_DH"/>
</dbReference>
<evidence type="ECO:0000313" key="6">
    <source>
        <dbReference type="EMBL" id="NDV30984.1"/>
    </source>
</evidence>
<reference evidence="6" key="1">
    <citation type="journal article" date="2020" name="J. Eukaryot. Microbiol.">
        <title>De novo Sequencing, Assembly and Annotation of the Transcriptome for the Free-Living Testate Amoeba Arcella intermedia.</title>
        <authorList>
            <person name="Ribeiro G.M."/>
            <person name="Porfirio-Sousa A.L."/>
            <person name="Maurer-Alcala X.X."/>
            <person name="Katz L.A."/>
            <person name="Lahr D.J.G."/>
        </authorList>
    </citation>
    <scope>NUCLEOTIDE SEQUENCE</scope>
</reference>
<feature type="domain" description="Aldehyde dehydrogenase" evidence="5">
    <location>
        <begin position="2"/>
        <end position="454"/>
    </location>
</feature>
<dbReference type="EMBL" id="GIBP01002015">
    <property type="protein sequence ID" value="NDV30984.1"/>
    <property type="molecule type" value="Transcribed_RNA"/>
</dbReference>
<sequence>MVQPATNKVIARVPEATPEEFNAAIESSKKAFQEWKKVPITQRVRTIYEFRDKVIKNLDRIAENITEELGKIGLDAKGDVIRGLEVVEHNTSAATLLMGDIVPNVATNIDTYNIQQPLGVTAGVCPFNFPAMIPLWMIPTSIVCGNSIVIKPSEKDPGAVEILAEISKDIWPDGVFNVVQGTKSVVDGFCDHPAVRAISFVGGGRVGNYIHERGSKNGKRVQANMAAKNHGVILPDAQKERTLDALVGAAFGATGQRCMALPVAVFVGEAQNWIPDLVQKAKTLKVGPGTDPDAAIGPVVTRESLNRIHSLIEDGIKSGAKLILDGRNPPVDPNFKSGNYIGATIFDQAAPDMKIYTEEIFGPVLVILRADTLDQAITMLNSNPYGNGCAIFTASGAAARKFTNEIEVGQVGINLPIPVPPPFFSFTGAKGSFIGTHNFYGRNGVKFYTQTKTVLSNWWDDDVSSGVRTAMPLLGREDK</sequence>
<dbReference type="CDD" id="cd07085">
    <property type="entry name" value="ALDH_F6_MMSDH"/>
    <property type="match status" value="1"/>
</dbReference>
<dbReference type="GO" id="GO:0006574">
    <property type="term" value="P:L-valine catabolic process"/>
    <property type="evidence" value="ECO:0007669"/>
    <property type="project" value="TreeGrafter"/>
</dbReference>
<comment type="similarity">
    <text evidence="1">Belongs to the aldehyde dehydrogenase family.</text>
</comment>
<dbReference type="Gene3D" id="3.40.605.10">
    <property type="entry name" value="Aldehyde Dehydrogenase, Chain A, domain 1"/>
    <property type="match status" value="1"/>
</dbReference>
<protein>
    <recommendedName>
        <fullName evidence="2">methylmalonate-semialdehyde dehydrogenase (CoA acylating)</fullName>
        <ecNumber evidence="2">1.2.1.27</ecNumber>
    </recommendedName>
</protein>
<keyword evidence="4" id="KW-0520">NAD</keyword>
<dbReference type="AlphaFoldDB" id="A0A6B2L1U7"/>
<dbReference type="FunFam" id="3.40.309.10:FF:000002">
    <property type="entry name" value="Methylmalonate-semialdehyde dehydrogenase (Acylating)"/>
    <property type="match status" value="1"/>
</dbReference>
<name>A0A6B2L1U7_9EUKA</name>
<dbReference type="FunFam" id="3.40.605.10:FF:000003">
    <property type="entry name" value="Methylmalonate-semialdehyde dehydrogenase [acylating]"/>
    <property type="match status" value="1"/>
</dbReference>
<dbReference type="InterPro" id="IPR015590">
    <property type="entry name" value="Aldehyde_DH_dom"/>
</dbReference>
<dbReference type="InterPro" id="IPR010061">
    <property type="entry name" value="MeMal-semiAld_DH"/>
</dbReference>
<dbReference type="PANTHER" id="PTHR43866:SF3">
    <property type="entry name" value="METHYLMALONATE-SEMIALDEHYDE DEHYDROGENASE [ACYLATING], MITOCHONDRIAL"/>
    <property type="match status" value="1"/>
</dbReference>
<dbReference type="PANTHER" id="PTHR43866">
    <property type="entry name" value="MALONATE-SEMIALDEHYDE DEHYDROGENASE"/>
    <property type="match status" value="1"/>
</dbReference>
<dbReference type="Gene3D" id="3.40.309.10">
    <property type="entry name" value="Aldehyde Dehydrogenase, Chain A, domain 2"/>
    <property type="match status" value="1"/>
</dbReference>
<proteinExistence type="inferred from homology"/>
<evidence type="ECO:0000256" key="2">
    <source>
        <dbReference type="ARBA" id="ARBA00013048"/>
    </source>
</evidence>
<evidence type="ECO:0000259" key="5">
    <source>
        <dbReference type="Pfam" id="PF00171"/>
    </source>
</evidence>
<dbReference type="NCBIfam" id="TIGR01722">
    <property type="entry name" value="MMSDH"/>
    <property type="match status" value="1"/>
</dbReference>
<dbReference type="EC" id="1.2.1.27" evidence="2"/>
<dbReference type="SUPFAM" id="SSF53720">
    <property type="entry name" value="ALDH-like"/>
    <property type="match status" value="1"/>
</dbReference>
<dbReference type="GO" id="GO:0005739">
    <property type="term" value="C:mitochondrion"/>
    <property type="evidence" value="ECO:0007669"/>
    <property type="project" value="TreeGrafter"/>
</dbReference>
<dbReference type="GO" id="GO:0006210">
    <property type="term" value="P:thymine catabolic process"/>
    <property type="evidence" value="ECO:0007669"/>
    <property type="project" value="TreeGrafter"/>
</dbReference>
<keyword evidence="3" id="KW-0560">Oxidoreductase</keyword>
<evidence type="ECO:0000256" key="4">
    <source>
        <dbReference type="ARBA" id="ARBA00023027"/>
    </source>
</evidence>
<organism evidence="6">
    <name type="scientific">Arcella intermedia</name>
    <dbReference type="NCBI Taxonomy" id="1963864"/>
    <lineage>
        <taxon>Eukaryota</taxon>
        <taxon>Amoebozoa</taxon>
        <taxon>Tubulinea</taxon>
        <taxon>Elardia</taxon>
        <taxon>Arcellinida</taxon>
        <taxon>Sphaerothecina</taxon>
        <taxon>Arcellidae</taxon>
        <taxon>Arcella</taxon>
    </lineage>
</organism>
<accession>A0A6B2L1U7</accession>
<dbReference type="InterPro" id="IPR016163">
    <property type="entry name" value="Ald_DH_C"/>
</dbReference>
<dbReference type="GO" id="GO:0004491">
    <property type="term" value="F:methylmalonate-semialdehyde dehydrogenase (acylating, NAD) activity"/>
    <property type="evidence" value="ECO:0007669"/>
    <property type="project" value="UniProtKB-EC"/>
</dbReference>
<evidence type="ECO:0000256" key="3">
    <source>
        <dbReference type="ARBA" id="ARBA00023002"/>
    </source>
</evidence>
<dbReference type="InterPro" id="IPR016162">
    <property type="entry name" value="Ald_DH_N"/>
</dbReference>